<proteinExistence type="inferred from homology"/>
<evidence type="ECO:0000256" key="6">
    <source>
        <dbReference type="ARBA" id="ARBA00023002"/>
    </source>
</evidence>
<keyword evidence="6" id="KW-0560">Oxidoreductase</keyword>
<evidence type="ECO:0000313" key="11">
    <source>
        <dbReference type="Proteomes" id="UP001383192"/>
    </source>
</evidence>
<evidence type="ECO:0000313" key="10">
    <source>
        <dbReference type="EMBL" id="KAK7058346.1"/>
    </source>
</evidence>
<dbReference type="GO" id="GO:0030327">
    <property type="term" value="P:prenylated protein catabolic process"/>
    <property type="evidence" value="ECO:0007669"/>
    <property type="project" value="TreeGrafter"/>
</dbReference>
<feature type="domain" description="Prenylcysteine lyase" evidence="9">
    <location>
        <begin position="150"/>
        <end position="483"/>
    </location>
</feature>
<evidence type="ECO:0000256" key="7">
    <source>
        <dbReference type="ARBA" id="ARBA00023180"/>
    </source>
</evidence>
<accession>A0AAW0E043</accession>
<organism evidence="10 11">
    <name type="scientific">Paramarasmius palmivorus</name>
    <dbReference type="NCBI Taxonomy" id="297713"/>
    <lineage>
        <taxon>Eukaryota</taxon>
        <taxon>Fungi</taxon>
        <taxon>Dikarya</taxon>
        <taxon>Basidiomycota</taxon>
        <taxon>Agaricomycotina</taxon>
        <taxon>Agaricomycetes</taxon>
        <taxon>Agaricomycetidae</taxon>
        <taxon>Agaricales</taxon>
        <taxon>Marasmiineae</taxon>
        <taxon>Marasmiaceae</taxon>
        <taxon>Paramarasmius</taxon>
    </lineage>
</organism>
<dbReference type="AlphaFoldDB" id="A0AAW0E043"/>
<dbReference type="Pfam" id="PF13450">
    <property type="entry name" value="NAD_binding_8"/>
    <property type="match status" value="1"/>
</dbReference>
<feature type="signal peptide" evidence="8">
    <location>
        <begin position="1"/>
        <end position="15"/>
    </location>
</feature>
<dbReference type="SUPFAM" id="SSF51905">
    <property type="entry name" value="FAD/NAD(P)-binding domain"/>
    <property type="match status" value="1"/>
</dbReference>
<evidence type="ECO:0000256" key="4">
    <source>
        <dbReference type="ARBA" id="ARBA00022729"/>
    </source>
</evidence>
<dbReference type="Pfam" id="PF07156">
    <property type="entry name" value="Prenylcys_lyase"/>
    <property type="match status" value="1"/>
</dbReference>
<comment type="caution">
    <text evidence="10">The sequence shown here is derived from an EMBL/GenBank/DDBJ whole genome shotgun (WGS) entry which is preliminary data.</text>
</comment>
<keyword evidence="4 8" id="KW-0732">Signal</keyword>
<evidence type="ECO:0000256" key="3">
    <source>
        <dbReference type="ARBA" id="ARBA00022630"/>
    </source>
</evidence>
<evidence type="ECO:0000256" key="5">
    <source>
        <dbReference type="ARBA" id="ARBA00022827"/>
    </source>
</evidence>
<reference evidence="10 11" key="1">
    <citation type="submission" date="2024-01" db="EMBL/GenBank/DDBJ databases">
        <title>A draft genome for a cacao thread blight-causing isolate of Paramarasmius palmivorus.</title>
        <authorList>
            <person name="Baruah I.K."/>
            <person name="Bukari Y."/>
            <person name="Amoako-Attah I."/>
            <person name="Meinhardt L.W."/>
            <person name="Bailey B.A."/>
            <person name="Cohen S.P."/>
        </authorList>
    </citation>
    <scope>NUCLEOTIDE SEQUENCE [LARGE SCALE GENOMIC DNA]</scope>
    <source>
        <strain evidence="10 11">GH-12</strain>
    </source>
</reference>
<comment type="cofactor">
    <cofactor evidence="1">
        <name>FAD</name>
        <dbReference type="ChEBI" id="CHEBI:57692"/>
    </cofactor>
</comment>
<feature type="chain" id="PRO_5043698848" description="Prenylcysteine lyase domain-containing protein" evidence="8">
    <location>
        <begin position="16"/>
        <end position="518"/>
    </location>
</feature>
<evidence type="ECO:0000256" key="1">
    <source>
        <dbReference type="ARBA" id="ARBA00001974"/>
    </source>
</evidence>
<gene>
    <name evidence="10" type="ORF">VNI00_001977</name>
</gene>
<dbReference type="Gene3D" id="3.50.50.60">
    <property type="entry name" value="FAD/NAD(P)-binding domain"/>
    <property type="match status" value="1"/>
</dbReference>
<dbReference type="GO" id="GO:0030328">
    <property type="term" value="P:prenylcysteine catabolic process"/>
    <property type="evidence" value="ECO:0007669"/>
    <property type="project" value="InterPro"/>
</dbReference>
<dbReference type="PANTHER" id="PTHR15944:SF0">
    <property type="entry name" value="PRENYLCYSTEINE LYASE DOMAIN-CONTAINING PROTEIN"/>
    <property type="match status" value="1"/>
</dbReference>
<evidence type="ECO:0000256" key="8">
    <source>
        <dbReference type="SAM" id="SignalP"/>
    </source>
</evidence>
<dbReference type="InterPro" id="IPR017046">
    <property type="entry name" value="Prenylcysteine_Oxase1"/>
</dbReference>
<dbReference type="InterPro" id="IPR010795">
    <property type="entry name" value="Prenylcys_lyase"/>
</dbReference>
<dbReference type="InterPro" id="IPR036188">
    <property type="entry name" value="FAD/NAD-bd_sf"/>
</dbReference>
<protein>
    <recommendedName>
        <fullName evidence="9">Prenylcysteine lyase domain-containing protein</fullName>
    </recommendedName>
</protein>
<dbReference type="GO" id="GO:0001735">
    <property type="term" value="F:prenylcysteine oxidase activity"/>
    <property type="evidence" value="ECO:0007669"/>
    <property type="project" value="InterPro"/>
</dbReference>
<evidence type="ECO:0000256" key="2">
    <source>
        <dbReference type="ARBA" id="ARBA00009967"/>
    </source>
</evidence>
<dbReference type="PIRSF" id="PIRSF036292">
    <property type="entry name" value="Prenylcysteine_oxidase"/>
    <property type="match status" value="1"/>
</dbReference>
<keyword evidence="11" id="KW-1185">Reference proteome</keyword>
<evidence type="ECO:0000259" key="9">
    <source>
        <dbReference type="Pfam" id="PF07156"/>
    </source>
</evidence>
<keyword evidence="3" id="KW-0285">Flavoprotein</keyword>
<dbReference type="Proteomes" id="UP001383192">
    <property type="component" value="Unassembled WGS sequence"/>
</dbReference>
<dbReference type="PANTHER" id="PTHR15944">
    <property type="entry name" value="FARNESYLCYSTEINE LYASE"/>
    <property type="match status" value="1"/>
</dbReference>
<keyword evidence="7" id="KW-0325">Glycoprotein</keyword>
<comment type="similarity">
    <text evidence="2">Belongs to the prenylcysteine oxidase family.</text>
</comment>
<sequence>MRSALLLSLVSTSIAFQFPFKVPFFQTQVDPREIIESVISGPQKIAIVGAGAGGSSAAFWIAKAKERFGLDVQVDVYDKASYVGGRSTTVYPHDDPSLSPVELGASIFVKANRNMWRASEFFNLSLSAFEDEDTHMGLWDGEKLLLDIGDSWWDTAKVLWRYGITSPRRTQSIVDGMIKDFLGLYAYDTPRWDNITGLATSLGWLDMVANTASDYFQSRGVSAKYVNELVEAATRVNYGQNVDKIHALEGACSLAATGASQVKGGNWQIFDHFLKYSNATVYLNTPVTQITHKPSSSRPWVVHTDKGTTAYKAVILAAPLHQTGIDLPEALVSQVPEQPYVHLHVTLLTTSSPHINPDYMSLPPSTKVPAMMLTTYDGVRNGGKAPEFNSVSYHNKVNESEWVVKIFSEERVSDEWLQNVFSGQVSWVYRKEWDAYPKNPPTTTFPPVKLDNGFYYVNSFEPFISTMETETISSRNAVELLLNEEFKSSLCGPRISASGETDKSKAKTDDDFVYGWDC</sequence>
<keyword evidence="5" id="KW-0274">FAD</keyword>
<name>A0AAW0E043_9AGAR</name>
<dbReference type="EMBL" id="JAYKXP010000005">
    <property type="protein sequence ID" value="KAK7058346.1"/>
    <property type="molecule type" value="Genomic_DNA"/>
</dbReference>